<comment type="similarity">
    <text evidence="1">Belongs to the peptidase S1 family.</text>
</comment>
<dbReference type="PROSITE" id="PS00134">
    <property type="entry name" value="TRYPSIN_HIS"/>
    <property type="match status" value="1"/>
</dbReference>
<organism evidence="5 6">
    <name type="scientific">Methanospirillum stamsii</name>
    <dbReference type="NCBI Taxonomy" id="1277351"/>
    <lineage>
        <taxon>Archaea</taxon>
        <taxon>Methanobacteriati</taxon>
        <taxon>Methanobacteriota</taxon>
        <taxon>Stenosarchaea group</taxon>
        <taxon>Methanomicrobia</taxon>
        <taxon>Methanomicrobiales</taxon>
        <taxon>Methanospirillaceae</taxon>
        <taxon>Methanospirillum</taxon>
    </lineage>
</organism>
<dbReference type="RefSeq" id="WP_109942196.1">
    <property type="nucleotide sequence ID" value="NZ_CP176366.1"/>
</dbReference>
<dbReference type="GO" id="GO:0006508">
    <property type="term" value="P:proteolysis"/>
    <property type="evidence" value="ECO:0007669"/>
    <property type="project" value="InterPro"/>
</dbReference>
<dbReference type="SUPFAM" id="SSF50494">
    <property type="entry name" value="Trypsin-like serine proteases"/>
    <property type="match status" value="1"/>
</dbReference>
<comment type="caution">
    <text evidence="5">The sequence shown here is derived from an EMBL/GenBank/DDBJ whole genome shotgun (WGS) entry which is preliminary data.</text>
</comment>
<dbReference type="GeneID" id="97607969"/>
<dbReference type="EMBL" id="QGMZ01000045">
    <property type="protein sequence ID" value="PWR70230.1"/>
    <property type="molecule type" value="Genomic_DNA"/>
</dbReference>
<dbReference type="InterPro" id="IPR043504">
    <property type="entry name" value="Peptidase_S1_PA_chymotrypsin"/>
</dbReference>
<dbReference type="InterPro" id="IPR001314">
    <property type="entry name" value="Peptidase_S1A"/>
</dbReference>
<dbReference type="PROSITE" id="PS50240">
    <property type="entry name" value="TRYPSIN_DOM"/>
    <property type="match status" value="1"/>
</dbReference>
<proteinExistence type="inferred from homology"/>
<dbReference type="SMART" id="SM00020">
    <property type="entry name" value="Tryp_SPc"/>
    <property type="match status" value="1"/>
</dbReference>
<dbReference type="Pfam" id="PF14295">
    <property type="entry name" value="PAN_4"/>
    <property type="match status" value="1"/>
</dbReference>
<evidence type="ECO:0000256" key="3">
    <source>
        <dbReference type="ARBA" id="ARBA00023157"/>
    </source>
</evidence>
<evidence type="ECO:0000313" key="5">
    <source>
        <dbReference type="EMBL" id="PWR70230.1"/>
    </source>
</evidence>
<accession>A0A2V2MVB0</accession>
<dbReference type="Pfam" id="PF00089">
    <property type="entry name" value="Trypsin"/>
    <property type="match status" value="1"/>
</dbReference>
<dbReference type="InterPro" id="IPR001254">
    <property type="entry name" value="Trypsin_dom"/>
</dbReference>
<evidence type="ECO:0000256" key="1">
    <source>
        <dbReference type="ARBA" id="ARBA00007664"/>
    </source>
</evidence>
<feature type="domain" description="Peptidase S1" evidence="4">
    <location>
        <begin position="35"/>
        <end position="260"/>
    </location>
</feature>
<protein>
    <recommendedName>
        <fullName evidence="4">Peptidase S1 domain-containing protein</fullName>
    </recommendedName>
</protein>
<dbReference type="InterPro" id="IPR009003">
    <property type="entry name" value="Peptidase_S1_PA"/>
</dbReference>
<evidence type="ECO:0000259" key="4">
    <source>
        <dbReference type="PROSITE" id="PS50240"/>
    </source>
</evidence>
<keyword evidence="3" id="KW-1015">Disulfide bond</keyword>
<sequence length="565" mass="61214">MKTGVILILFSIFMVLLCINTGFADDNIGKIEQALSQGSPVPEGELEAVGTVGGCSATLITANLVLSAGHCFCDDFGNNCNNRGQFTLHDVRPVNNPSIRQDITIAGDVRIHPEYGKRGWLREDYSVLELDKPASSVALVNPISLENPWNIPFVGEKLTLVGFGYTGVDCKSPSQGKMKMEVAVDGSGWGGISFKNAQLHSCPGDSGGPIINKAGHVVGVASWNQDSSSTYRPTSYAYNWILEIPTPSWSDCSWIPIQTGGINSHGKSQYCPEGSYLTALDLDGDRSASDMDTPVIGQAKCCKIEGAKSQKWEKSEWVQIETKGINSHSMLGSWCPQGSYITGIDLDAAAGSDPMDSPVIGQVQCSKPAGYDTWGSTYWMDVGPDLSHQKKDWCLDGAFITQLDLDRVAGDDPHDSPVVGKAKCSCTREQVTPTPTPAPTPKEFHAEILPLSTQYLTKPIIHEDLTSDIEPVETDEVRVIEPDLIEFNGNNDIEENMNLPGSDYSSFDLSADDPFLCIQACKQDSQCAACTYVKPGIQGDSARCWLKNSVSEKKEDSCCSSWIKP</sequence>
<dbReference type="Proteomes" id="UP000245934">
    <property type="component" value="Unassembled WGS sequence"/>
</dbReference>
<name>A0A2V2MVB0_9EURY</name>
<keyword evidence="6" id="KW-1185">Reference proteome</keyword>
<evidence type="ECO:0000313" key="6">
    <source>
        <dbReference type="Proteomes" id="UP000245934"/>
    </source>
</evidence>
<dbReference type="Gene3D" id="2.40.10.10">
    <property type="entry name" value="Trypsin-like serine proteases"/>
    <property type="match status" value="2"/>
</dbReference>
<gene>
    <name evidence="5" type="ORF">DLD82_16315</name>
</gene>
<dbReference type="InterPro" id="IPR018114">
    <property type="entry name" value="TRYPSIN_HIS"/>
</dbReference>
<dbReference type="GO" id="GO:0004252">
    <property type="term" value="F:serine-type endopeptidase activity"/>
    <property type="evidence" value="ECO:0007669"/>
    <property type="project" value="InterPro"/>
</dbReference>
<dbReference type="AlphaFoldDB" id="A0A2V2MVB0"/>
<keyword evidence="2" id="KW-0677">Repeat</keyword>
<dbReference type="PANTHER" id="PTHR24276:SF98">
    <property type="entry name" value="FI18310P1-RELATED"/>
    <property type="match status" value="1"/>
</dbReference>
<dbReference type="PANTHER" id="PTHR24276">
    <property type="entry name" value="POLYSERASE-RELATED"/>
    <property type="match status" value="1"/>
</dbReference>
<dbReference type="OrthoDB" id="377698at2157"/>
<reference evidence="5 6" key="1">
    <citation type="submission" date="2018-05" db="EMBL/GenBank/DDBJ databases">
        <title>Draft genome of Methanospirillum stamsii Pt1.</title>
        <authorList>
            <person name="Dueholm M.S."/>
            <person name="Nielsen P.H."/>
            <person name="Bakmann L.F."/>
            <person name="Otzen D.E."/>
        </authorList>
    </citation>
    <scope>NUCLEOTIDE SEQUENCE [LARGE SCALE GENOMIC DNA]</scope>
    <source>
        <strain evidence="5 6">Pt1</strain>
    </source>
</reference>
<evidence type="ECO:0000256" key="2">
    <source>
        <dbReference type="ARBA" id="ARBA00022737"/>
    </source>
</evidence>
<dbReference type="InterPro" id="IPR003609">
    <property type="entry name" value="Pan_app"/>
</dbReference>
<dbReference type="PRINTS" id="PR00722">
    <property type="entry name" value="CHYMOTRYPSIN"/>
</dbReference>
<dbReference type="Gene3D" id="3.50.4.10">
    <property type="entry name" value="Hepatocyte Growth Factor"/>
    <property type="match status" value="1"/>
</dbReference>
<dbReference type="InterPro" id="IPR050430">
    <property type="entry name" value="Peptidase_S1"/>
</dbReference>